<keyword evidence="3" id="KW-0479">Metal-binding</keyword>
<feature type="domain" description="C2H2-type" evidence="13">
    <location>
        <begin position="466"/>
        <end position="490"/>
    </location>
</feature>
<keyword evidence="6" id="KW-0862">Zinc</keyword>
<name>A0A9J7HPP7_BRAFL</name>
<dbReference type="GO" id="GO:0008270">
    <property type="term" value="F:zinc ion binding"/>
    <property type="evidence" value="ECO:0007669"/>
    <property type="project" value="UniProtKB-KW"/>
</dbReference>
<dbReference type="InterPro" id="IPR036236">
    <property type="entry name" value="Znf_C2H2_sf"/>
</dbReference>
<dbReference type="FunFam" id="3.30.160.60:FF:001370">
    <property type="entry name" value="Zinc finger protein"/>
    <property type="match status" value="1"/>
</dbReference>
<dbReference type="GO" id="GO:0003690">
    <property type="term" value="F:double-stranded DNA binding"/>
    <property type="evidence" value="ECO:0007669"/>
    <property type="project" value="UniProtKB-ARBA"/>
</dbReference>
<evidence type="ECO:0000313" key="14">
    <source>
        <dbReference type="Proteomes" id="UP000001554"/>
    </source>
</evidence>
<evidence type="ECO:0000256" key="4">
    <source>
        <dbReference type="ARBA" id="ARBA00022737"/>
    </source>
</evidence>
<evidence type="ECO:0000256" key="1">
    <source>
        <dbReference type="ARBA" id="ARBA00004123"/>
    </source>
</evidence>
<keyword evidence="7" id="KW-0805">Transcription regulation</keyword>
<evidence type="ECO:0000256" key="5">
    <source>
        <dbReference type="ARBA" id="ARBA00022771"/>
    </source>
</evidence>
<feature type="compositionally biased region" description="Polar residues" evidence="12">
    <location>
        <begin position="209"/>
        <end position="223"/>
    </location>
</feature>
<dbReference type="AlphaFoldDB" id="A0A9J7HPP7"/>
<comment type="similarity">
    <text evidence="2">Belongs to the krueppel C2H2-type zinc-finger protein family.</text>
</comment>
<dbReference type="GeneID" id="118406370"/>
<dbReference type="FunFam" id="3.30.160.60:FF:004082">
    <property type="match status" value="1"/>
</dbReference>
<dbReference type="GO" id="GO:0006357">
    <property type="term" value="P:regulation of transcription by RNA polymerase II"/>
    <property type="evidence" value="ECO:0000318"/>
    <property type="project" value="GO_Central"/>
</dbReference>
<feature type="domain" description="C2H2-type" evidence="13">
    <location>
        <begin position="354"/>
        <end position="381"/>
    </location>
</feature>
<gene>
    <name evidence="15" type="primary">LOC118406370</name>
</gene>
<dbReference type="PROSITE" id="PS50157">
    <property type="entry name" value="ZINC_FINGER_C2H2_2"/>
    <property type="match status" value="6"/>
</dbReference>
<dbReference type="SUPFAM" id="SSF57667">
    <property type="entry name" value="beta-beta-alpha zinc fingers"/>
    <property type="match status" value="4"/>
</dbReference>
<dbReference type="RefSeq" id="XP_035662232.1">
    <property type="nucleotide sequence ID" value="XM_035806339.1"/>
</dbReference>
<dbReference type="Pfam" id="PF00096">
    <property type="entry name" value="zf-C2H2"/>
    <property type="match status" value="2"/>
</dbReference>
<keyword evidence="10" id="KW-0539">Nucleus</keyword>
<dbReference type="FunFam" id="3.30.160.60:FF:003114">
    <property type="entry name" value="Uncharacterized protein"/>
    <property type="match status" value="1"/>
</dbReference>
<dbReference type="Gene3D" id="3.30.160.60">
    <property type="entry name" value="Classic Zinc Finger"/>
    <property type="match status" value="6"/>
</dbReference>
<dbReference type="KEGG" id="bfo:118406370"/>
<keyword evidence="8" id="KW-0238">DNA-binding</keyword>
<keyword evidence="5 11" id="KW-0863">Zinc-finger</keyword>
<evidence type="ECO:0000256" key="12">
    <source>
        <dbReference type="SAM" id="MobiDB-lite"/>
    </source>
</evidence>
<dbReference type="PANTHER" id="PTHR24392">
    <property type="entry name" value="ZINC FINGER PROTEIN"/>
    <property type="match status" value="1"/>
</dbReference>
<reference evidence="14" key="1">
    <citation type="journal article" date="2020" name="Nat. Ecol. Evol.">
        <title>Deeply conserved synteny resolves early events in vertebrate evolution.</title>
        <authorList>
            <person name="Simakov O."/>
            <person name="Marletaz F."/>
            <person name="Yue J.X."/>
            <person name="O'Connell B."/>
            <person name="Jenkins J."/>
            <person name="Brandt A."/>
            <person name="Calef R."/>
            <person name="Tung C.H."/>
            <person name="Huang T.K."/>
            <person name="Schmutz J."/>
            <person name="Satoh N."/>
            <person name="Yu J.K."/>
            <person name="Putnam N.H."/>
            <person name="Green R.E."/>
            <person name="Rokhsar D.S."/>
        </authorList>
    </citation>
    <scope>NUCLEOTIDE SEQUENCE [LARGE SCALE GENOMIC DNA]</scope>
    <source>
        <strain evidence="14">S238N-H82</strain>
    </source>
</reference>
<dbReference type="GO" id="GO:0000981">
    <property type="term" value="F:DNA-binding transcription factor activity, RNA polymerase II-specific"/>
    <property type="evidence" value="ECO:0000318"/>
    <property type="project" value="GO_Central"/>
</dbReference>
<keyword evidence="14" id="KW-1185">Reference proteome</keyword>
<feature type="compositionally biased region" description="Basic and acidic residues" evidence="12">
    <location>
        <begin position="271"/>
        <end position="291"/>
    </location>
</feature>
<dbReference type="FunFam" id="3.30.160.60:FF:002755">
    <property type="entry name" value="Uncharacterized protein"/>
    <property type="match status" value="1"/>
</dbReference>
<feature type="compositionally biased region" description="Polar residues" evidence="12">
    <location>
        <begin position="297"/>
        <end position="316"/>
    </location>
</feature>
<evidence type="ECO:0000313" key="15">
    <source>
        <dbReference type="RefSeq" id="XP_035662232.1"/>
    </source>
</evidence>
<feature type="region of interest" description="Disordered" evidence="12">
    <location>
        <begin position="267"/>
        <end position="318"/>
    </location>
</feature>
<evidence type="ECO:0000256" key="9">
    <source>
        <dbReference type="ARBA" id="ARBA00023163"/>
    </source>
</evidence>
<evidence type="ECO:0000256" key="10">
    <source>
        <dbReference type="ARBA" id="ARBA00023242"/>
    </source>
</evidence>
<feature type="domain" description="C2H2-type" evidence="13">
    <location>
        <begin position="326"/>
        <end position="353"/>
    </location>
</feature>
<dbReference type="FunFam" id="3.30.160.60:FF:001156">
    <property type="entry name" value="Zinc finger protein 407"/>
    <property type="match status" value="1"/>
</dbReference>
<dbReference type="OrthoDB" id="10260596at2759"/>
<evidence type="ECO:0000256" key="6">
    <source>
        <dbReference type="ARBA" id="ARBA00022833"/>
    </source>
</evidence>
<reference evidence="15" key="2">
    <citation type="submission" date="2025-08" db="UniProtKB">
        <authorList>
            <consortium name="RefSeq"/>
        </authorList>
    </citation>
    <scope>IDENTIFICATION</scope>
    <source>
        <strain evidence="15">S238N-H82</strain>
        <tissue evidence="15">Testes</tissue>
    </source>
</reference>
<keyword evidence="4" id="KW-0677">Repeat</keyword>
<feature type="domain" description="C2H2-type" evidence="13">
    <location>
        <begin position="382"/>
        <end position="409"/>
    </location>
</feature>
<dbReference type="OMA" id="NERAKLN"/>
<dbReference type="PANTHER" id="PTHR24392:SF31">
    <property type="entry name" value="C2H2-TYPE DOMAIN-CONTAINING PROTEIN"/>
    <property type="match status" value="1"/>
</dbReference>
<dbReference type="FunFam" id="3.30.160.60:FF:003702">
    <property type="match status" value="1"/>
</dbReference>
<organism evidence="14 15">
    <name type="scientific">Branchiostoma floridae</name>
    <name type="common">Florida lancelet</name>
    <name type="synonym">Amphioxus</name>
    <dbReference type="NCBI Taxonomy" id="7739"/>
    <lineage>
        <taxon>Eukaryota</taxon>
        <taxon>Metazoa</taxon>
        <taxon>Chordata</taxon>
        <taxon>Cephalochordata</taxon>
        <taxon>Leptocardii</taxon>
        <taxon>Amphioxiformes</taxon>
        <taxon>Branchiostomatidae</taxon>
        <taxon>Branchiostoma</taxon>
    </lineage>
</organism>
<evidence type="ECO:0000259" key="13">
    <source>
        <dbReference type="PROSITE" id="PS50157"/>
    </source>
</evidence>
<evidence type="ECO:0000256" key="2">
    <source>
        <dbReference type="ARBA" id="ARBA00006991"/>
    </source>
</evidence>
<comment type="subcellular location">
    <subcellularLocation>
        <location evidence="1">Nucleus</location>
    </subcellularLocation>
</comment>
<keyword evidence="9" id="KW-0804">Transcription</keyword>
<feature type="region of interest" description="Disordered" evidence="12">
    <location>
        <begin position="209"/>
        <end position="245"/>
    </location>
</feature>
<accession>A0A9J7HPP7</accession>
<evidence type="ECO:0000256" key="7">
    <source>
        <dbReference type="ARBA" id="ARBA00023015"/>
    </source>
</evidence>
<sequence length="490" mass="56936">MPRQQEFICGLSHEVAIAVLPRLNMEELIFELKRRIKNLDKETSIKDRLVSILRDVMLEEYRQWERISEVSSPDETTIPMQTQQSQETAIIQENAMTAETSSPDASQLSFELDIGIKKERDISSEVVFHTKAKDLLMDSDQIPLTVSEQDQLCNTPSPASPTIPSSEKAMTQIDTTADFCIKEEDIDMLTGDEAVRACHDELNIQTPTSSTQVLDTQNPMSTSRTEKTVEIDTPSASRHLPPHDGDVHIKTEFHVSDDDQIRQMSQTEYYTNERDTVLIKSGHDQSRKDNSEETPLASYQPTPDQDCENMTSLPQDNDSRLDNKRYLCDVCGFNTTNARYLSKHRKRHKEEKPFMCGECGYRARHKYRLVEHMRTHTSEKPFKCNHCNYNTSHKRYLVEHMKTHSDAEPYICEICDYRTYKKSRIEKHMMSHAGVKPYKCEECEYRATHQSHVIRHMRLHTGERPYSCQECDYKANERAKLNRHMRLKHP</sequence>
<dbReference type="SMART" id="SM00355">
    <property type="entry name" value="ZnF_C2H2"/>
    <property type="match status" value="6"/>
</dbReference>
<feature type="domain" description="C2H2-type" evidence="13">
    <location>
        <begin position="410"/>
        <end position="437"/>
    </location>
</feature>
<dbReference type="GO" id="GO:0005634">
    <property type="term" value="C:nucleus"/>
    <property type="evidence" value="ECO:0007669"/>
    <property type="project" value="UniProtKB-SubCell"/>
</dbReference>
<evidence type="ECO:0000256" key="3">
    <source>
        <dbReference type="ARBA" id="ARBA00022723"/>
    </source>
</evidence>
<proteinExistence type="inferred from homology"/>
<feature type="domain" description="C2H2-type" evidence="13">
    <location>
        <begin position="438"/>
        <end position="465"/>
    </location>
</feature>
<dbReference type="Proteomes" id="UP000001554">
    <property type="component" value="Chromosome 19"/>
</dbReference>
<protein>
    <submittedName>
        <fullName evidence="15">Zinc finger protein 480-like</fullName>
    </submittedName>
</protein>
<evidence type="ECO:0000256" key="11">
    <source>
        <dbReference type="PROSITE-ProRule" id="PRU00042"/>
    </source>
</evidence>
<dbReference type="InterPro" id="IPR013087">
    <property type="entry name" value="Znf_C2H2_type"/>
</dbReference>
<evidence type="ECO:0000256" key="8">
    <source>
        <dbReference type="ARBA" id="ARBA00023125"/>
    </source>
</evidence>